<dbReference type="PANTHER" id="PTHR39585:SF1">
    <property type="entry name" value="FAD ASSEMBLY FACTOR SDHE"/>
    <property type="match status" value="1"/>
</dbReference>
<evidence type="ECO:0000256" key="1">
    <source>
        <dbReference type="ARBA" id="ARBA00004496"/>
    </source>
</evidence>
<comment type="similarity">
    <text evidence="2">Belongs to the SdhE FAD assembly factor family.</text>
</comment>
<accession>A0ABP1CE78</accession>
<evidence type="ECO:0000256" key="4">
    <source>
        <dbReference type="ARBA" id="ARBA00022490"/>
    </source>
</evidence>
<dbReference type="Pfam" id="PF03937">
    <property type="entry name" value="Sdh5"/>
    <property type="match status" value="1"/>
</dbReference>
<dbReference type="InterPro" id="IPR050531">
    <property type="entry name" value="SdhE_FAD_assembly_factor"/>
</dbReference>
<dbReference type="SUPFAM" id="SSF109910">
    <property type="entry name" value="YgfY-like"/>
    <property type="match status" value="1"/>
</dbReference>
<gene>
    <name evidence="6" type="primary">sdhE</name>
    <name evidence="6" type="ORF">PRHACTZTBTEA_530</name>
</gene>
<dbReference type="InterPro" id="IPR036714">
    <property type="entry name" value="SDH_sf"/>
</dbReference>
<name>A0ABP1CE78_9GAMM</name>
<organism evidence="6 7">
    <name type="scientific">Candidatus Providencia siddallii</name>
    <dbReference type="NCBI Taxonomy" id="1715285"/>
    <lineage>
        <taxon>Bacteria</taxon>
        <taxon>Pseudomonadati</taxon>
        <taxon>Pseudomonadota</taxon>
        <taxon>Gammaproteobacteria</taxon>
        <taxon>Enterobacterales</taxon>
        <taxon>Morganellaceae</taxon>
        <taxon>Providencia</taxon>
    </lineage>
</organism>
<dbReference type="Proteomes" id="UP001497533">
    <property type="component" value="Chromosome"/>
</dbReference>
<dbReference type="RefSeq" id="WP_431307845.1">
    <property type="nucleotide sequence ID" value="NZ_OZ034688.1"/>
</dbReference>
<comment type="subcellular location">
    <subcellularLocation>
        <location evidence="1">Cytoplasm</location>
    </subcellularLocation>
</comment>
<reference evidence="6" key="1">
    <citation type="submission" date="2024-04" db="EMBL/GenBank/DDBJ databases">
        <authorList>
            <person name="Manzano-Marin A."/>
            <person name="Manzano-Marin A."/>
            <person name="Alejandro Manzano Marin A."/>
        </authorList>
    </citation>
    <scope>NUCLEOTIDE SEQUENCE [LARGE SCALE GENOMIC DNA]</scope>
    <source>
        <strain evidence="6">TABTEA</strain>
    </source>
</reference>
<dbReference type="EMBL" id="OZ034688">
    <property type="protein sequence ID" value="CAL1329441.1"/>
    <property type="molecule type" value="Genomic_DNA"/>
</dbReference>
<evidence type="ECO:0000256" key="2">
    <source>
        <dbReference type="ARBA" id="ARBA00008571"/>
    </source>
</evidence>
<protein>
    <recommendedName>
        <fullName evidence="3">FAD assembly factor SdhE</fullName>
    </recommendedName>
</protein>
<keyword evidence="7" id="KW-1185">Reference proteome</keyword>
<evidence type="ECO:0000256" key="3">
    <source>
        <dbReference type="ARBA" id="ARBA00019418"/>
    </source>
</evidence>
<dbReference type="PANTHER" id="PTHR39585">
    <property type="entry name" value="FAD ASSEMBLY FACTOR SDHE"/>
    <property type="match status" value="1"/>
</dbReference>
<evidence type="ECO:0000313" key="6">
    <source>
        <dbReference type="EMBL" id="CAL1329441.1"/>
    </source>
</evidence>
<keyword evidence="5" id="KW-0143">Chaperone</keyword>
<dbReference type="Gene3D" id="1.10.150.250">
    <property type="entry name" value="Flavinator of succinate dehydrogenase"/>
    <property type="match status" value="1"/>
</dbReference>
<sequence>MNIKNKKKIYLNCRRSMRELDFLILFFEQEYDNLFYEEKRAFYHLLKFNDHYIINFLTNYKTPKNKNLINIIKLIQTKYLHNKIIKT</sequence>
<evidence type="ECO:0000313" key="7">
    <source>
        <dbReference type="Proteomes" id="UP001497533"/>
    </source>
</evidence>
<keyword evidence="4" id="KW-0963">Cytoplasm</keyword>
<evidence type="ECO:0000256" key="5">
    <source>
        <dbReference type="ARBA" id="ARBA00023186"/>
    </source>
</evidence>
<dbReference type="InterPro" id="IPR005631">
    <property type="entry name" value="SDH"/>
</dbReference>
<proteinExistence type="inferred from homology"/>